<keyword evidence="3" id="KW-1185">Reference proteome</keyword>
<feature type="compositionally biased region" description="Basic and acidic residues" evidence="1">
    <location>
        <begin position="184"/>
        <end position="194"/>
    </location>
</feature>
<dbReference type="Proteomes" id="UP000740926">
    <property type="component" value="Unassembled WGS sequence"/>
</dbReference>
<protein>
    <submittedName>
        <fullName evidence="2">Uncharacterized protein</fullName>
    </submittedName>
</protein>
<dbReference type="EMBL" id="JAANIU010008382">
    <property type="protein sequence ID" value="KAG1535210.1"/>
    <property type="molecule type" value="Genomic_DNA"/>
</dbReference>
<gene>
    <name evidence="2" type="ORF">G6F50_015362</name>
</gene>
<dbReference type="PANTHER" id="PTHR48084:SF3">
    <property type="entry name" value="SUBUNIT OF PYRUVATE:FLAVODOXIN OXIDOREDUCTASE"/>
    <property type="match status" value="1"/>
</dbReference>
<name>A0A9P6XYW4_9FUNG</name>
<evidence type="ECO:0000313" key="3">
    <source>
        <dbReference type="Proteomes" id="UP000740926"/>
    </source>
</evidence>
<accession>A0A9P6XYW4</accession>
<feature type="region of interest" description="Disordered" evidence="1">
    <location>
        <begin position="116"/>
        <end position="194"/>
    </location>
</feature>
<organism evidence="2 3">
    <name type="scientific">Rhizopus delemar</name>
    <dbReference type="NCBI Taxonomy" id="936053"/>
    <lineage>
        <taxon>Eukaryota</taxon>
        <taxon>Fungi</taxon>
        <taxon>Fungi incertae sedis</taxon>
        <taxon>Mucoromycota</taxon>
        <taxon>Mucoromycotina</taxon>
        <taxon>Mucoromycetes</taxon>
        <taxon>Mucorales</taxon>
        <taxon>Mucorineae</taxon>
        <taxon>Rhizopodaceae</taxon>
        <taxon>Rhizopus</taxon>
    </lineage>
</organism>
<dbReference type="PANTHER" id="PTHR48084">
    <property type="entry name" value="2-OXOGLUTARATE OXIDOREDUCTASE SUBUNIT KORB-RELATED"/>
    <property type="match status" value="1"/>
</dbReference>
<evidence type="ECO:0000256" key="1">
    <source>
        <dbReference type="SAM" id="MobiDB-lite"/>
    </source>
</evidence>
<dbReference type="AlphaFoldDB" id="A0A9P6XYW4"/>
<dbReference type="InterPro" id="IPR051457">
    <property type="entry name" value="2-oxoacid:Fd_oxidoreductase"/>
</dbReference>
<comment type="caution">
    <text evidence="2">The sequence shown here is derived from an EMBL/GenBank/DDBJ whole genome shotgun (WGS) entry which is preliminary data.</text>
</comment>
<reference evidence="2 3" key="1">
    <citation type="journal article" date="2020" name="Microb. Genom.">
        <title>Genetic diversity of clinical and environmental Mucorales isolates obtained from an investigation of mucormycosis cases among solid organ transplant recipients.</title>
        <authorList>
            <person name="Nguyen M.H."/>
            <person name="Kaul D."/>
            <person name="Muto C."/>
            <person name="Cheng S.J."/>
            <person name="Richter R.A."/>
            <person name="Bruno V.M."/>
            <person name="Liu G."/>
            <person name="Beyhan S."/>
            <person name="Sundermann A.J."/>
            <person name="Mounaud S."/>
            <person name="Pasculle A.W."/>
            <person name="Nierman W.C."/>
            <person name="Driscoll E."/>
            <person name="Cumbie R."/>
            <person name="Clancy C.J."/>
            <person name="Dupont C.L."/>
        </authorList>
    </citation>
    <scope>NUCLEOTIDE SEQUENCE [LARGE SCALE GENOMIC DNA]</scope>
    <source>
        <strain evidence="2 3">GL24</strain>
    </source>
</reference>
<feature type="compositionally biased region" description="Basic and acidic residues" evidence="1">
    <location>
        <begin position="136"/>
        <end position="154"/>
    </location>
</feature>
<evidence type="ECO:0000313" key="2">
    <source>
        <dbReference type="EMBL" id="KAG1535210.1"/>
    </source>
</evidence>
<proteinExistence type="predicted"/>
<sequence length="194" mass="22074">MVAKAIAARVLRFELPEDVRAGILARLDCISGREQALARPRVVEERKPWFCSGCPHNTSTRLPEGSRGMAGIGCHYMVRWMDRNTEVYTQMGGEGVPWVGQAPFTEEKHVFANLGDGTQGAHHLQDPVQRRRRHDGRAARRWPDQRADDQPPDGRRRHRQDRRRDGRPRQVQRRHRPGAGRAGDAPRRTGRGDA</sequence>